<evidence type="ECO:0000259" key="1">
    <source>
        <dbReference type="PROSITE" id="PS51746"/>
    </source>
</evidence>
<proteinExistence type="predicted"/>
<dbReference type="AlphaFoldDB" id="A0A9D2JTQ4"/>
<dbReference type="SMART" id="SM00331">
    <property type="entry name" value="PP2C_SIG"/>
    <property type="match status" value="1"/>
</dbReference>
<dbReference type="PROSITE" id="PS51746">
    <property type="entry name" value="PPM_2"/>
    <property type="match status" value="1"/>
</dbReference>
<organism evidence="2 3">
    <name type="scientific">Candidatus Blautia pullicola</name>
    <dbReference type="NCBI Taxonomy" id="2838498"/>
    <lineage>
        <taxon>Bacteria</taxon>
        <taxon>Bacillati</taxon>
        <taxon>Bacillota</taxon>
        <taxon>Clostridia</taxon>
        <taxon>Lachnospirales</taxon>
        <taxon>Lachnospiraceae</taxon>
        <taxon>Blautia</taxon>
    </lineage>
</organism>
<sequence>MNFLTAVHTDVGIRKKTNQDSLLLETAITDYGQVLLGVVCDGMGGLAKGEVASAILVKAFSNWFHRDFPGLLYKGIEADAIRQSWTDLILEQNHKISDYGLSCNVSLGTTVAALLLVENIYYIINVGDSRVYYLKDGITQMTLDQTFVQREMDLGRMTPEEARIHPKRNMLLQCVGASGVIVPDFYVGEYAPDSVFMMCSDGFRHLIEPQEFYDKLKPECMATEEQMKETAVYFTELNKTRREEDNISVALIRAY</sequence>
<dbReference type="InterPro" id="IPR036457">
    <property type="entry name" value="PPM-type-like_dom_sf"/>
</dbReference>
<dbReference type="Gene3D" id="3.60.40.10">
    <property type="entry name" value="PPM-type phosphatase domain"/>
    <property type="match status" value="1"/>
</dbReference>
<feature type="domain" description="PPM-type phosphatase" evidence="1">
    <location>
        <begin position="4"/>
        <end position="254"/>
    </location>
</feature>
<reference evidence="2" key="1">
    <citation type="journal article" date="2021" name="PeerJ">
        <title>Extensive microbial diversity within the chicken gut microbiome revealed by metagenomics and culture.</title>
        <authorList>
            <person name="Gilroy R."/>
            <person name="Ravi A."/>
            <person name="Getino M."/>
            <person name="Pursley I."/>
            <person name="Horton D.L."/>
            <person name="Alikhan N.F."/>
            <person name="Baker D."/>
            <person name="Gharbi K."/>
            <person name="Hall N."/>
            <person name="Watson M."/>
            <person name="Adriaenssens E.M."/>
            <person name="Foster-Nyarko E."/>
            <person name="Jarju S."/>
            <person name="Secka A."/>
            <person name="Antonio M."/>
            <person name="Oren A."/>
            <person name="Chaudhuri R.R."/>
            <person name="La Ragione R."/>
            <person name="Hildebrand F."/>
            <person name="Pallen M.J."/>
        </authorList>
    </citation>
    <scope>NUCLEOTIDE SEQUENCE</scope>
    <source>
        <strain evidence="2">1068</strain>
    </source>
</reference>
<protein>
    <submittedName>
        <fullName evidence="2">Protein phosphatase 2C domain-containing protein</fullName>
    </submittedName>
</protein>
<dbReference type="SMART" id="SM00332">
    <property type="entry name" value="PP2Cc"/>
    <property type="match status" value="1"/>
</dbReference>
<dbReference type="SUPFAM" id="SSF81606">
    <property type="entry name" value="PP2C-like"/>
    <property type="match status" value="1"/>
</dbReference>
<dbReference type="Proteomes" id="UP000824056">
    <property type="component" value="Unassembled WGS sequence"/>
</dbReference>
<dbReference type="CDD" id="cd00143">
    <property type="entry name" value="PP2Cc"/>
    <property type="match status" value="1"/>
</dbReference>
<reference evidence="2" key="2">
    <citation type="submission" date="2021-04" db="EMBL/GenBank/DDBJ databases">
        <authorList>
            <person name="Gilroy R."/>
        </authorList>
    </citation>
    <scope>NUCLEOTIDE SEQUENCE</scope>
    <source>
        <strain evidence="2">1068</strain>
    </source>
</reference>
<name>A0A9D2JTQ4_9FIRM</name>
<dbReference type="InterPro" id="IPR001932">
    <property type="entry name" value="PPM-type_phosphatase-like_dom"/>
</dbReference>
<accession>A0A9D2JTQ4</accession>
<gene>
    <name evidence="2" type="ORF">H9809_06650</name>
</gene>
<comment type="caution">
    <text evidence="2">The sequence shown here is derived from an EMBL/GenBank/DDBJ whole genome shotgun (WGS) entry which is preliminary data.</text>
</comment>
<dbReference type="Pfam" id="PF13672">
    <property type="entry name" value="PP2C_2"/>
    <property type="match status" value="1"/>
</dbReference>
<evidence type="ECO:0000313" key="2">
    <source>
        <dbReference type="EMBL" id="HIZ65559.1"/>
    </source>
</evidence>
<evidence type="ECO:0000313" key="3">
    <source>
        <dbReference type="Proteomes" id="UP000824056"/>
    </source>
</evidence>
<dbReference type="EMBL" id="DXBG01000162">
    <property type="protein sequence ID" value="HIZ65559.1"/>
    <property type="molecule type" value="Genomic_DNA"/>
</dbReference>